<proteinExistence type="predicted"/>
<dbReference type="Proteomes" id="UP001274830">
    <property type="component" value="Unassembled WGS sequence"/>
</dbReference>
<gene>
    <name evidence="1" type="ORF">LTR78_007422</name>
</gene>
<name>A0AAE0TRR9_9PEZI</name>
<protein>
    <submittedName>
        <fullName evidence="1">Uncharacterized protein</fullName>
    </submittedName>
</protein>
<evidence type="ECO:0000313" key="1">
    <source>
        <dbReference type="EMBL" id="KAK3672610.1"/>
    </source>
</evidence>
<keyword evidence="2" id="KW-1185">Reference proteome</keyword>
<reference evidence="1" key="1">
    <citation type="submission" date="2023-07" db="EMBL/GenBank/DDBJ databases">
        <title>Black Yeasts Isolated from many extreme environments.</title>
        <authorList>
            <person name="Coleine C."/>
            <person name="Stajich J.E."/>
            <person name="Selbmann L."/>
        </authorList>
    </citation>
    <scope>NUCLEOTIDE SEQUENCE</scope>
    <source>
        <strain evidence="1">CCFEE 5485</strain>
    </source>
</reference>
<sequence>MASTRKTYFLAPSWDIGPAEIALGSVVANPKVPHRPLSAGTLPDDIDSAIVNTPPADKCSGFAKLSGAWSLGLFATFVHFVTLGGKLAHSRKSASEIRYSCDTMGTRRFVPSSTYVTKAAHDKGVQAFLSMGGPGSEVFVITGIKTGYNITITTSEGKDVASAAQLGVDIPIIQTTVGPKAEHRSESQQEHRQHIEGPIVFAYQLERLRQTRKGAISNSEHTSGAMLGQGATGEHHDNQVEIADTEWTSVALEGLQSALVKGIDEHEDEQDCSIVVPDIVE</sequence>
<evidence type="ECO:0000313" key="2">
    <source>
        <dbReference type="Proteomes" id="UP001274830"/>
    </source>
</evidence>
<accession>A0AAE0TRR9</accession>
<dbReference type="AlphaFoldDB" id="A0AAE0TRR9"/>
<organism evidence="1 2">
    <name type="scientific">Recurvomyces mirabilis</name>
    <dbReference type="NCBI Taxonomy" id="574656"/>
    <lineage>
        <taxon>Eukaryota</taxon>
        <taxon>Fungi</taxon>
        <taxon>Dikarya</taxon>
        <taxon>Ascomycota</taxon>
        <taxon>Pezizomycotina</taxon>
        <taxon>Dothideomycetes</taxon>
        <taxon>Dothideomycetidae</taxon>
        <taxon>Mycosphaerellales</taxon>
        <taxon>Teratosphaeriaceae</taxon>
        <taxon>Recurvomyces</taxon>
    </lineage>
</organism>
<dbReference type="EMBL" id="JAUTXT010000031">
    <property type="protein sequence ID" value="KAK3672610.1"/>
    <property type="molecule type" value="Genomic_DNA"/>
</dbReference>
<comment type="caution">
    <text evidence="1">The sequence shown here is derived from an EMBL/GenBank/DDBJ whole genome shotgun (WGS) entry which is preliminary data.</text>
</comment>